<dbReference type="RefSeq" id="WP_108603994.1">
    <property type="nucleotide sequence ID" value="NZ_CP026604.1"/>
</dbReference>
<dbReference type="GO" id="GO:0046872">
    <property type="term" value="F:metal ion binding"/>
    <property type="evidence" value="ECO:0007669"/>
    <property type="project" value="UniProtKB-KW"/>
</dbReference>
<dbReference type="Proteomes" id="UP000244441">
    <property type="component" value="Chromosome"/>
</dbReference>
<keyword evidence="3" id="KW-0378">Hydrolase</keyword>
<feature type="domain" description="Fumarylacetoacetase-like C-terminal" evidence="2">
    <location>
        <begin position="19"/>
        <end position="216"/>
    </location>
</feature>
<dbReference type="PANTHER" id="PTHR11820:SF7">
    <property type="entry name" value="ACYLPYRUVASE FAHD1, MITOCHONDRIAL"/>
    <property type="match status" value="1"/>
</dbReference>
<organism evidence="3 4">
    <name type="scientific">Saccharobesus litoralis</name>
    <dbReference type="NCBI Taxonomy" id="2172099"/>
    <lineage>
        <taxon>Bacteria</taxon>
        <taxon>Pseudomonadati</taxon>
        <taxon>Pseudomonadota</taxon>
        <taxon>Gammaproteobacteria</taxon>
        <taxon>Alteromonadales</taxon>
        <taxon>Alteromonadaceae</taxon>
        <taxon>Saccharobesus</taxon>
    </lineage>
</organism>
<evidence type="ECO:0000259" key="2">
    <source>
        <dbReference type="Pfam" id="PF01557"/>
    </source>
</evidence>
<evidence type="ECO:0000256" key="1">
    <source>
        <dbReference type="ARBA" id="ARBA00022723"/>
    </source>
</evidence>
<proteinExistence type="predicted"/>
<dbReference type="KEGG" id="cate:C2869_16520"/>
<sequence>MLYKHQTFDGKSIDLPVGKVVCVGQNYADHIAEMNSNVDPEQAMLFMKPNTAIVPLSPSFTTPKNLGQCHNETELAVLIQAPLSKVEASQVPQAIWGYGIAQDLTLRDVQAKAKKMGKPWERAKSFDGSCPLSTFIAKQDFVDPQACSIALEVNGEIRQQGNTSHMIRSIVNLIAEISQQFTLLPGDVVITGTPAGVGALHSGDQLIVTLAEQYQFVTQVE</sequence>
<dbReference type="PANTHER" id="PTHR11820">
    <property type="entry name" value="ACYLPYRUVASE"/>
    <property type="match status" value="1"/>
</dbReference>
<evidence type="ECO:0000313" key="4">
    <source>
        <dbReference type="Proteomes" id="UP000244441"/>
    </source>
</evidence>
<dbReference type="EMBL" id="CP026604">
    <property type="protein sequence ID" value="AWB67928.1"/>
    <property type="molecule type" value="Genomic_DNA"/>
</dbReference>
<dbReference type="GO" id="GO:0018773">
    <property type="term" value="F:acetylpyruvate hydrolase activity"/>
    <property type="evidence" value="ECO:0007669"/>
    <property type="project" value="TreeGrafter"/>
</dbReference>
<dbReference type="Gene3D" id="3.90.850.10">
    <property type="entry name" value="Fumarylacetoacetase-like, C-terminal domain"/>
    <property type="match status" value="1"/>
</dbReference>
<keyword evidence="4" id="KW-1185">Reference proteome</keyword>
<gene>
    <name evidence="3" type="ORF">C2869_16520</name>
</gene>
<accession>A0A2S0VUP5</accession>
<evidence type="ECO:0000313" key="3">
    <source>
        <dbReference type="EMBL" id="AWB67928.1"/>
    </source>
</evidence>
<dbReference type="InterPro" id="IPR011234">
    <property type="entry name" value="Fumarylacetoacetase-like_C"/>
</dbReference>
<protein>
    <submittedName>
        <fullName evidence="3">Fumarylacetoacetate hydrolase family protein</fullName>
    </submittedName>
</protein>
<dbReference type="NCBIfam" id="NF007967">
    <property type="entry name" value="PRK10691.1"/>
    <property type="match status" value="1"/>
</dbReference>
<dbReference type="AlphaFoldDB" id="A0A2S0VUP5"/>
<reference evidence="3 4" key="1">
    <citation type="submission" date="2018-01" db="EMBL/GenBank/DDBJ databases">
        <title>Genome sequence of a Cantenovulum-like bacteria.</title>
        <authorList>
            <person name="Tan W.R."/>
            <person name="Lau N.-S."/>
            <person name="Go F."/>
            <person name="Amirul A.-A.A."/>
        </authorList>
    </citation>
    <scope>NUCLEOTIDE SEQUENCE [LARGE SCALE GENOMIC DNA]</scope>
    <source>
        <strain evidence="3 4">CCB-QB4</strain>
    </source>
</reference>
<dbReference type="Pfam" id="PF01557">
    <property type="entry name" value="FAA_hydrolase"/>
    <property type="match status" value="1"/>
</dbReference>
<dbReference type="SUPFAM" id="SSF56529">
    <property type="entry name" value="FAH"/>
    <property type="match status" value="1"/>
</dbReference>
<keyword evidence="1" id="KW-0479">Metal-binding</keyword>
<name>A0A2S0VUP5_9ALTE</name>
<dbReference type="OrthoDB" id="9805307at2"/>
<dbReference type="InterPro" id="IPR036663">
    <property type="entry name" value="Fumarylacetoacetase_C_sf"/>
</dbReference>